<dbReference type="EMBL" id="BART01009007">
    <property type="protein sequence ID" value="GAG61345.1"/>
    <property type="molecule type" value="Genomic_DNA"/>
</dbReference>
<reference evidence="1" key="1">
    <citation type="journal article" date="2014" name="Front. Microbiol.">
        <title>High frequency of phylogenetically diverse reductive dehalogenase-homologous genes in deep subseafloor sedimentary metagenomes.</title>
        <authorList>
            <person name="Kawai M."/>
            <person name="Futagami T."/>
            <person name="Toyoda A."/>
            <person name="Takaki Y."/>
            <person name="Nishi S."/>
            <person name="Hori S."/>
            <person name="Arai W."/>
            <person name="Tsubouchi T."/>
            <person name="Morono Y."/>
            <person name="Uchiyama I."/>
            <person name="Ito T."/>
            <person name="Fujiyama A."/>
            <person name="Inagaki F."/>
            <person name="Takami H."/>
        </authorList>
    </citation>
    <scope>NUCLEOTIDE SEQUENCE</scope>
    <source>
        <strain evidence="1">Expedition CK06-06</strain>
    </source>
</reference>
<name>X0YY47_9ZZZZ</name>
<protein>
    <submittedName>
        <fullName evidence="1">Uncharacterized protein</fullName>
    </submittedName>
</protein>
<accession>X0YY47</accession>
<dbReference type="AlphaFoldDB" id="X0YY47"/>
<feature type="non-terminal residue" evidence="1">
    <location>
        <position position="47"/>
    </location>
</feature>
<sequence length="47" mass="5241">MSAAYRSTIVDFMENKVNQLSLLVDMPTNGDPAFPATTLLNVTDYFK</sequence>
<gene>
    <name evidence="1" type="ORF">S01H4_20093</name>
</gene>
<evidence type="ECO:0000313" key="1">
    <source>
        <dbReference type="EMBL" id="GAG61345.1"/>
    </source>
</evidence>
<comment type="caution">
    <text evidence="1">The sequence shown here is derived from an EMBL/GenBank/DDBJ whole genome shotgun (WGS) entry which is preliminary data.</text>
</comment>
<proteinExistence type="predicted"/>
<organism evidence="1">
    <name type="scientific">marine sediment metagenome</name>
    <dbReference type="NCBI Taxonomy" id="412755"/>
    <lineage>
        <taxon>unclassified sequences</taxon>
        <taxon>metagenomes</taxon>
        <taxon>ecological metagenomes</taxon>
    </lineage>
</organism>